<comment type="caution">
    <text evidence="4">The sequence shown here is derived from an EMBL/GenBank/DDBJ whole genome shotgun (WGS) entry which is preliminary data.</text>
</comment>
<sequence length="729" mass="79714">MVSRPRTLNRTGPYLEVMAISVILVSSDSSEDSVGTPDERVILFEIPTIALTIPLSPNYTPASPDYSHASETEPDPYEDPSSDHIPSLPAILPFLSSADDTIDSDTPDTPPSPTHAPRQPIPHGRPYRYHPNGPVHIMTVRKRVGLLPVQQLAMRYYVDHSSSDYLSPDDSARDSSLDSSSEASLDFHSDASSDSSSRHSLSDHSSPDLPSTSAGPSRKRRRPPMTYVPTLPPTSGALSSVRTNLIPLPKSVRDSGYLADVKAEIDECIAYADALRDRGIDARVVVEVVDQEEIETGMMGPVKVKVKRVTHPMIPEDTLEPAQEEAVEVIESVVTALTERVAELERDNRRLRGTTSVEVASSSDHIVRNSKMPNTRSGASMTHEEVEELVTRRVAEEMEAREAAMNLEPLNENGDKQEGENGGNGNEENGGNGNGENGGKGNGGNGGNGNGGNEGNGNGENRGNGNRGNGENGNGNRNGNHGTNYGGFMPVARDCTFQDFLKCKPHNFLGTEGVVGLTRWFEKMETVFNISNCPLKYQVKYATCTLQDSALTWWNSHKRTIGVDAAYAIKWDGLMKLMTEVYCPRNEIQKIETELWNLIVKGNNLTAYTKRLQELILLCTRMVLDEEDKVERFIGGLLDNIKGNGYAAKSAENKRRMESNPRDNHGQKDFPKLRNQNRGNQTRNKSGNKTGNQNGGNEATARAYAIGGGGTNPDSNIVTMLCLMLHHPL</sequence>
<dbReference type="InterPro" id="IPR005162">
    <property type="entry name" value="Retrotrans_gag_dom"/>
</dbReference>
<accession>A0ABQ5ED63</accession>
<protein>
    <submittedName>
        <fullName evidence="4">Reverse transcriptase domain-containing protein</fullName>
    </submittedName>
</protein>
<feature type="domain" description="Retrotransposon gag" evidence="3">
    <location>
        <begin position="540"/>
        <end position="638"/>
    </location>
</feature>
<dbReference type="Proteomes" id="UP001151760">
    <property type="component" value="Unassembled WGS sequence"/>
</dbReference>
<organism evidence="4 5">
    <name type="scientific">Tanacetum coccineum</name>
    <dbReference type="NCBI Taxonomy" id="301880"/>
    <lineage>
        <taxon>Eukaryota</taxon>
        <taxon>Viridiplantae</taxon>
        <taxon>Streptophyta</taxon>
        <taxon>Embryophyta</taxon>
        <taxon>Tracheophyta</taxon>
        <taxon>Spermatophyta</taxon>
        <taxon>Magnoliopsida</taxon>
        <taxon>eudicotyledons</taxon>
        <taxon>Gunneridae</taxon>
        <taxon>Pentapetalae</taxon>
        <taxon>asterids</taxon>
        <taxon>campanulids</taxon>
        <taxon>Asterales</taxon>
        <taxon>Asteraceae</taxon>
        <taxon>Asteroideae</taxon>
        <taxon>Anthemideae</taxon>
        <taxon>Anthemidinae</taxon>
        <taxon>Tanacetum</taxon>
    </lineage>
</organism>
<proteinExistence type="predicted"/>
<feature type="compositionally biased region" description="Basic and acidic residues" evidence="2">
    <location>
        <begin position="185"/>
        <end position="206"/>
    </location>
</feature>
<evidence type="ECO:0000313" key="4">
    <source>
        <dbReference type="EMBL" id="GJT48860.1"/>
    </source>
</evidence>
<feature type="compositionally biased region" description="Basic and acidic residues" evidence="2">
    <location>
        <begin position="651"/>
        <end position="672"/>
    </location>
</feature>
<evidence type="ECO:0000313" key="5">
    <source>
        <dbReference type="Proteomes" id="UP001151760"/>
    </source>
</evidence>
<name>A0ABQ5ED63_9ASTR</name>
<feature type="region of interest" description="Disordered" evidence="2">
    <location>
        <begin position="162"/>
        <end position="238"/>
    </location>
</feature>
<gene>
    <name evidence="4" type="ORF">Tco_0975017</name>
</gene>
<reference evidence="4" key="2">
    <citation type="submission" date="2022-01" db="EMBL/GenBank/DDBJ databases">
        <authorList>
            <person name="Yamashiro T."/>
            <person name="Shiraishi A."/>
            <person name="Satake H."/>
            <person name="Nakayama K."/>
        </authorList>
    </citation>
    <scope>NUCLEOTIDE SEQUENCE</scope>
</reference>
<keyword evidence="4" id="KW-0808">Transferase</keyword>
<dbReference type="Pfam" id="PF03732">
    <property type="entry name" value="Retrotrans_gag"/>
    <property type="match status" value="1"/>
</dbReference>
<evidence type="ECO:0000256" key="2">
    <source>
        <dbReference type="SAM" id="MobiDB-lite"/>
    </source>
</evidence>
<feature type="region of interest" description="Disordered" evidence="2">
    <location>
        <begin position="404"/>
        <end position="481"/>
    </location>
</feature>
<dbReference type="GO" id="GO:0003964">
    <property type="term" value="F:RNA-directed DNA polymerase activity"/>
    <property type="evidence" value="ECO:0007669"/>
    <property type="project" value="UniProtKB-KW"/>
</dbReference>
<feature type="compositionally biased region" description="Gly residues" evidence="2">
    <location>
        <begin position="420"/>
        <end position="473"/>
    </location>
</feature>
<evidence type="ECO:0000259" key="3">
    <source>
        <dbReference type="Pfam" id="PF03732"/>
    </source>
</evidence>
<evidence type="ECO:0000256" key="1">
    <source>
        <dbReference type="SAM" id="Coils"/>
    </source>
</evidence>
<feature type="coiled-coil region" evidence="1">
    <location>
        <begin position="327"/>
        <end position="354"/>
    </location>
</feature>
<keyword evidence="4" id="KW-0548">Nucleotidyltransferase</keyword>
<keyword evidence="1" id="KW-0175">Coiled coil</keyword>
<reference evidence="4" key="1">
    <citation type="journal article" date="2022" name="Int. J. Mol. Sci.">
        <title>Draft Genome of Tanacetum Coccineum: Genomic Comparison of Closely Related Tanacetum-Family Plants.</title>
        <authorList>
            <person name="Yamashiro T."/>
            <person name="Shiraishi A."/>
            <person name="Nakayama K."/>
            <person name="Satake H."/>
        </authorList>
    </citation>
    <scope>NUCLEOTIDE SEQUENCE</scope>
</reference>
<feature type="region of interest" description="Disordered" evidence="2">
    <location>
        <begin position="649"/>
        <end position="698"/>
    </location>
</feature>
<dbReference type="EMBL" id="BQNB010016187">
    <property type="protein sequence ID" value="GJT48860.1"/>
    <property type="molecule type" value="Genomic_DNA"/>
</dbReference>
<keyword evidence="4" id="KW-0695">RNA-directed DNA polymerase</keyword>
<keyword evidence="5" id="KW-1185">Reference proteome</keyword>
<feature type="region of interest" description="Disordered" evidence="2">
    <location>
        <begin position="62"/>
        <end position="133"/>
    </location>
</feature>
<feature type="compositionally biased region" description="Polar residues" evidence="2">
    <location>
        <begin position="674"/>
        <end position="697"/>
    </location>
</feature>